<proteinExistence type="predicted"/>
<organism evidence="1 2">
    <name type="scientific">Sporosarcina newyorkensis 2681</name>
    <dbReference type="NCBI Taxonomy" id="1027292"/>
    <lineage>
        <taxon>Bacteria</taxon>
        <taxon>Bacillati</taxon>
        <taxon>Bacillota</taxon>
        <taxon>Bacilli</taxon>
        <taxon>Bacillales</taxon>
        <taxon>Caryophanaceae</taxon>
        <taxon>Sporosarcina</taxon>
    </lineage>
</organism>
<dbReference type="HOGENOM" id="CLU_3012052_0_0_9"/>
<protein>
    <submittedName>
        <fullName evidence="1">Guanylate kinase</fullName>
        <ecNumber evidence="1">2.7.4.8</ecNumber>
    </submittedName>
</protein>
<accession>F9DTN1</accession>
<dbReference type="EC" id="2.7.4.8" evidence="1"/>
<name>F9DTN1_9BACL</name>
<dbReference type="GO" id="GO:0004385">
    <property type="term" value="F:GMP kinase activity"/>
    <property type="evidence" value="ECO:0007669"/>
    <property type="project" value="UniProtKB-EC"/>
</dbReference>
<evidence type="ECO:0000313" key="2">
    <source>
        <dbReference type="Proteomes" id="UP000005316"/>
    </source>
</evidence>
<keyword evidence="1" id="KW-0418">Kinase</keyword>
<keyword evidence="1" id="KW-0808">Transferase</keyword>
<evidence type="ECO:0000313" key="1">
    <source>
        <dbReference type="EMBL" id="EGQ25544.1"/>
    </source>
</evidence>
<sequence length="56" mass="6166">MAGSNTYQLLIPDADIVNLSPVFFTILKDSITISSYCMVIVIARAFETTIQKGEIL</sequence>
<dbReference type="Proteomes" id="UP000005316">
    <property type="component" value="Unassembled WGS sequence"/>
</dbReference>
<comment type="caution">
    <text evidence="1">The sequence shown here is derived from an EMBL/GenBank/DDBJ whole genome shotgun (WGS) entry which is preliminary data.</text>
</comment>
<reference evidence="1 2" key="1">
    <citation type="submission" date="2011-04" db="EMBL/GenBank/DDBJ databases">
        <authorList>
            <person name="Muzny D."/>
            <person name="Qin X."/>
            <person name="Deng J."/>
            <person name="Jiang H."/>
            <person name="Liu Y."/>
            <person name="Qu J."/>
            <person name="Song X.-Z."/>
            <person name="Zhang L."/>
            <person name="Thornton R."/>
            <person name="Coyle M."/>
            <person name="Francisco L."/>
            <person name="Jackson L."/>
            <person name="Javaid M."/>
            <person name="Korchina V."/>
            <person name="Kovar C."/>
            <person name="Mata R."/>
            <person name="Mathew T."/>
            <person name="Ngo R."/>
            <person name="Nguyen L."/>
            <person name="Nguyen N."/>
            <person name="Okwuonu G."/>
            <person name="Ongeri F."/>
            <person name="Pham C."/>
            <person name="Simmons D."/>
            <person name="Wilczek-Boney K."/>
            <person name="Hale W."/>
            <person name="Jakkamsetti A."/>
            <person name="Pham P."/>
            <person name="Ruth R."/>
            <person name="San Lucas F."/>
            <person name="Warren J."/>
            <person name="Zhang J."/>
            <person name="Zhao Z."/>
            <person name="Zhou C."/>
            <person name="Zhu D."/>
            <person name="Lee S."/>
            <person name="Bess C."/>
            <person name="Blankenburg K."/>
            <person name="Forbes L."/>
            <person name="Fu Q."/>
            <person name="Gubbala S."/>
            <person name="Hirani K."/>
            <person name="Jayaseelan J.C."/>
            <person name="Lara F."/>
            <person name="Munidasa M."/>
            <person name="Palculict T."/>
            <person name="Patil S."/>
            <person name="Pu L.-L."/>
            <person name="Saada N."/>
            <person name="Tang L."/>
            <person name="Weissenberger G."/>
            <person name="Zhu Y."/>
            <person name="Hemphill L."/>
            <person name="Shang Y."/>
            <person name="Youmans B."/>
            <person name="Ayvaz T."/>
            <person name="Ross M."/>
            <person name="Santibanez J."/>
            <person name="Aqrawi P."/>
            <person name="Gross S."/>
            <person name="Joshi V."/>
            <person name="Fowler G."/>
            <person name="Nazareth L."/>
            <person name="Reid J."/>
            <person name="Worley K."/>
            <person name="Petrosino J."/>
            <person name="Highlander S."/>
            <person name="Gibbs R."/>
        </authorList>
    </citation>
    <scope>NUCLEOTIDE SEQUENCE [LARGE SCALE GENOMIC DNA]</scope>
    <source>
        <strain evidence="1 2">2681</strain>
    </source>
</reference>
<dbReference type="AlphaFoldDB" id="F9DTN1"/>
<dbReference type="STRING" id="759851.SAMN04244570_0333"/>
<dbReference type="EMBL" id="AFPZ01000069">
    <property type="protein sequence ID" value="EGQ25544.1"/>
    <property type="molecule type" value="Genomic_DNA"/>
</dbReference>
<gene>
    <name evidence="1" type="ORF">HMPREF9372_2162</name>
</gene>